<proteinExistence type="predicted"/>
<dbReference type="Gene3D" id="3.90.550.10">
    <property type="entry name" value="Spore Coat Polysaccharide Biosynthesis Protein SpsA, Chain A"/>
    <property type="match status" value="1"/>
</dbReference>
<dbReference type="InterPro" id="IPR029044">
    <property type="entry name" value="Nucleotide-diphossugar_trans"/>
</dbReference>
<dbReference type="PANTHER" id="PTHR43867:SF2">
    <property type="entry name" value="CELLULOSE SYNTHASE CATALYTIC SUBUNIT A [UDP-FORMING]"/>
    <property type="match status" value="1"/>
</dbReference>
<evidence type="ECO:0000313" key="8">
    <source>
        <dbReference type="EMBL" id="KAH7431471.1"/>
    </source>
</evidence>
<feature type="transmembrane region" description="Helical" evidence="7">
    <location>
        <begin position="534"/>
        <end position="556"/>
    </location>
</feature>
<dbReference type="AlphaFoldDB" id="A0A8T2U5H5"/>
<sequence length="664" mass="76627">MEEDKNFGSEHRLWCLLVKLLCVKSRFRDKPSAASYSIFFNKRQIIHIFASVLLITYLTAQINYMWFKLNLYYREFSATMKSPWVLVIFGCEVLYLIAGLISAMDHLVPPAMEESNSSLKALLNHVRNSKNCESTLDSSAAKNYPMVDVMVTCCKEPTEIPHETILAALALNYPKNRFRVLVLDDGGDDDLKAICEAIRVESGTGQLVYLRRNKVPGVPHHFKCGNINFGLQHSSAEFIVIVDADMILHPSFLDRTLPHIVSSSQVAFVQVPQSYYNLPRGDPLNEASPYYYEKVMLHRNAVGCATSVGTGAVFRRKHLNEIDGFQPQTITEDTMTSFVLFNRGYKSVYINEKLQIGLAPWTFASFLKQRQRWGQGAMQQFAATWRIMLSRRSKLNIVKKFCFFWHTGYYYMSLINVILVVTIWSALAFQLNLFVGSADENRTLMSYMAFYFIAWRLFSYLIWTEVPQSIQSRNRDESTFWWMTPFFFQMILCFTFNYKSTFNFVPTNSTHPCSIDQKEKKHSLMKKFNELKYVWAHLMLIVIGLSTVAIRSFAAIRSYGFFDCKEGMVVLGLSTFISTLCVHMSVPVVHILWPTRFKSEQRKNLLRYNGMGVPVFDPTDVAPKWHPSVLLLEIVSLVNIAFWLFIFWVVNTNVFDNYCAMRSN</sequence>
<evidence type="ECO:0000256" key="2">
    <source>
        <dbReference type="ARBA" id="ARBA00022676"/>
    </source>
</evidence>
<evidence type="ECO:0000256" key="7">
    <source>
        <dbReference type="SAM" id="Phobius"/>
    </source>
</evidence>
<evidence type="ECO:0000256" key="6">
    <source>
        <dbReference type="ARBA" id="ARBA00023136"/>
    </source>
</evidence>
<evidence type="ECO:0000256" key="4">
    <source>
        <dbReference type="ARBA" id="ARBA00022692"/>
    </source>
</evidence>
<organism evidence="8 9">
    <name type="scientific">Ceratopteris richardii</name>
    <name type="common">Triangle waterfern</name>
    <dbReference type="NCBI Taxonomy" id="49495"/>
    <lineage>
        <taxon>Eukaryota</taxon>
        <taxon>Viridiplantae</taxon>
        <taxon>Streptophyta</taxon>
        <taxon>Embryophyta</taxon>
        <taxon>Tracheophyta</taxon>
        <taxon>Polypodiopsida</taxon>
        <taxon>Polypodiidae</taxon>
        <taxon>Polypodiales</taxon>
        <taxon>Pteridineae</taxon>
        <taxon>Pteridaceae</taxon>
        <taxon>Parkerioideae</taxon>
        <taxon>Ceratopteris</taxon>
    </lineage>
</organism>
<dbReference type="InterPro" id="IPR050321">
    <property type="entry name" value="Glycosyltr_2/OpgH_subfam"/>
</dbReference>
<dbReference type="PANTHER" id="PTHR43867">
    <property type="entry name" value="CELLULOSE SYNTHASE CATALYTIC SUBUNIT A [UDP-FORMING]"/>
    <property type="match status" value="1"/>
</dbReference>
<feature type="transmembrane region" description="Helical" evidence="7">
    <location>
        <begin position="629"/>
        <end position="650"/>
    </location>
</feature>
<keyword evidence="4 7" id="KW-0812">Transmembrane</keyword>
<dbReference type="Proteomes" id="UP000825935">
    <property type="component" value="Chromosome 8"/>
</dbReference>
<feature type="transmembrane region" description="Helical" evidence="7">
    <location>
        <begin position="45"/>
        <end position="64"/>
    </location>
</feature>
<keyword evidence="3" id="KW-0808">Transferase</keyword>
<dbReference type="CDD" id="cd06421">
    <property type="entry name" value="CESA_CelA_like"/>
    <property type="match status" value="1"/>
</dbReference>
<keyword evidence="6 7" id="KW-0472">Membrane</keyword>
<evidence type="ECO:0000313" key="9">
    <source>
        <dbReference type="Proteomes" id="UP000825935"/>
    </source>
</evidence>
<feature type="transmembrane region" description="Helical" evidence="7">
    <location>
        <begin position="444"/>
        <end position="463"/>
    </location>
</feature>
<dbReference type="SUPFAM" id="SSF53448">
    <property type="entry name" value="Nucleotide-diphospho-sugar transferases"/>
    <property type="match status" value="1"/>
</dbReference>
<dbReference type="GO" id="GO:0016757">
    <property type="term" value="F:glycosyltransferase activity"/>
    <property type="evidence" value="ECO:0007669"/>
    <property type="project" value="UniProtKB-KW"/>
</dbReference>
<evidence type="ECO:0000256" key="3">
    <source>
        <dbReference type="ARBA" id="ARBA00022679"/>
    </source>
</evidence>
<keyword evidence="2" id="KW-0328">Glycosyltransferase</keyword>
<feature type="transmembrane region" description="Helical" evidence="7">
    <location>
        <begin position="568"/>
        <end position="593"/>
    </location>
</feature>
<name>A0A8T2U5H5_CERRI</name>
<evidence type="ECO:0000256" key="1">
    <source>
        <dbReference type="ARBA" id="ARBA00004141"/>
    </source>
</evidence>
<keyword evidence="9" id="KW-1185">Reference proteome</keyword>
<comment type="subcellular location">
    <subcellularLocation>
        <location evidence="1">Membrane</location>
        <topology evidence="1">Multi-pass membrane protein</topology>
    </subcellularLocation>
</comment>
<gene>
    <name evidence="8" type="ORF">KP509_08G050000</name>
</gene>
<dbReference type="OMA" id="HALAXIT"/>
<dbReference type="EMBL" id="CM035413">
    <property type="protein sequence ID" value="KAH7431471.1"/>
    <property type="molecule type" value="Genomic_DNA"/>
</dbReference>
<feature type="transmembrane region" description="Helical" evidence="7">
    <location>
        <begin position="84"/>
        <end position="103"/>
    </location>
</feature>
<evidence type="ECO:0000256" key="5">
    <source>
        <dbReference type="ARBA" id="ARBA00022989"/>
    </source>
</evidence>
<dbReference type="Pfam" id="PF13641">
    <property type="entry name" value="Glyco_tranf_2_3"/>
    <property type="match status" value="1"/>
</dbReference>
<feature type="transmembrane region" description="Helical" evidence="7">
    <location>
        <begin position="401"/>
        <end position="424"/>
    </location>
</feature>
<dbReference type="OrthoDB" id="1912067at2759"/>
<reference evidence="8" key="1">
    <citation type="submission" date="2021-08" db="EMBL/GenBank/DDBJ databases">
        <title>WGS assembly of Ceratopteris richardii.</title>
        <authorList>
            <person name="Marchant D.B."/>
            <person name="Chen G."/>
            <person name="Jenkins J."/>
            <person name="Shu S."/>
            <person name="Leebens-Mack J."/>
            <person name="Grimwood J."/>
            <person name="Schmutz J."/>
            <person name="Soltis P."/>
            <person name="Soltis D."/>
            <person name="Chen Z.-H."/>
        </authorList>
    </citation>
    <scope>NUCLEOTIDE SEQUENCE</scope>
    <source>
        <strain evidence="8">Whitten #5841</strain>
        <tissue evidence="8">Leaf</tissue>
    </source>
</reference>
<dbReference type="GO" id="GO:0016020">
    <property type="term" value="C:membrane"/>
    <property type="evidence" value="ECO:0007669"/>
    <property type="project" value="UniProtKB-SubCell"/>
</dbReference>
<comment type="caution">
    <text evidence="8">The sequence shown here is derived from an EMBL/GenBank/DDBJ whole genome shotgun (WGS) entry which is preliminary data.</text>
</comment>
<protein>
    <submittedName>
        <fullName evidence="8">Uncharacterized protein</fullName>
    </submittedName>
</protein>
<accession>A0A8T2U5H5</accession>
<keyword evidence="5 7" id="KW-1133">Transmembrane helix</keyword>
<feature type="transmembrane region" description="Helical" evidence="7">
    <location>
        <begin position="479"/>
        <end position="498"/>
    </location>
</feature>